<evidence type="ECO:0000313" key="3">
    <source>
        <dbReference type="Proteomes" id="UP000663879"/>
    </source>
</evidence>
<comment type="caution">
    <text evidence="2">The sequence shown here is derived from an EMBL/GenBank/DDBJ whole genome shotgun (WGS) entry which is preliminary data.</text>
</comment>
<proteinExistence type="predicted"/>
<evidence type="ECO:0000313" key="2">
    <source>
        <dbReference type="EMBL" id="CAF0716015.1"/>
    </source>
</evidence>
<name>A0A813M8L5_9BILA</name>
<organism evidence="2 3">
    <name type="scientific">Brachionus calyciflorus</name>
    <dbReference type="NCBI Taxonomy" id="104777"/>
    <lineage>
        <taxon>Eukaryota</taxon>
        <taxon>Metazoa</taxon>
        <taxon>Spiralia</taxon>
        <taxon>Gnathifera</taxon>
        <taxon>Rotifera</taxon>
        <taxon>Eurotatoria</taxon>
        <taxon>Monogononta</taxon>
        <taxon>Pseudotrocha</taxon>
        <taxon>Ploima</taxon>
        <taxon>Brachionidae</taxon>
        <taxon>Brachionus</taxon>
    </lineage>
</organism>
<protein>
    <submittedName>
        <fullName evidence="2">Uncharacterized protein</fullName>
    </submittedName>
</protein>
<feature type="chain" id="PRO_5032727334" evidence="1">
    <location>
        <begin position="26"/>
        <end position="170"/>
    </location>
</feature>
<evidence type="ECO:0000256" key="1">
    <source>
        <dbReference type="SAM" id="SignalP"/>
    </source>
</evidence>
<dbReference type="Proteomes" id="UP000663879">
    <property type="component" value="Unassembled WGS sequence"/>
</dbReference>
<gene>
    <name evidence="2" type="ORF">OXX778_LOCUS1646</name>
</gene>
<dbReference type="AlphaFoldDB" id="A0A813M8L5"/>
<reference evidence="2" key="1">
    <citation type="submission" date="2021-02" db="EMBL/GenBank/DDBJ databases">
        <authorList>
            <person name="Nowell W R."/>
        </authorList>
    </citation>
    <scope>NUCLEOTIDE SEQUENCE</scope>
    <source>
        <strain evidence="2">Ploen Becks lab</strain>
    </source>
</reference>
<dbReference type="EMBL" id="CAJNOC010000111">
    <property type="protein sequence ID" value="CAF0716015.1"/>
    <property type="molecule type" value="Genomic_DNA"/>
</dbReference>
<dbReference type="OrthoDB" id="10489561at2759"/>
<keyword evidence="3" id="KW-1185">Reference proteome</keyword>
<sequence length="170" mass="19913">MNFFGKKIKFLTFLVILALIPNGFTNEIEGNEEQLNSKSASLSNQKQNDDNLAESELEFVLEQRFRALLPYLYEAFLAEYLPKQDDDYIVESDEVHNEKRSKIKKESPFLKDFRRQQAARWDIGFGKRATNNFKSKSFMDALYGKRSGIKHINPKVSFGRKQQWDIQYGK</sequence>
<accession>A0A813M8L5</accession>
<keyword evidence="1" id="KW-0732">Signal</keyword>
<feature type="signal peptide" evidence="1">
    <location>
        <begin position="1"/>
        <end position="25"/>
    </location>
</feature>